<dbReference type="Pfam" id="PF00160">
    <property type="entry name" value="Pro_isomerase"/>
    <property type="match status" value="1"/>
</dbReference>
<evidence type="ECO:0000256" key="2">
    <source>
        <dbReference type="ARBA" id="ARBA00023235"/>
    </source>
</evidence>
<comment type="function">
    <text evidence="3">PPIases accelerate the folding of proteins. It catalyzes the cis-trans isomerization of proline imidic peptide bonds in oligopeptides.</text>
</comment>
<dbReference type="PANTHER" id="PTHR45625:SF4">
    <property type="entry name" value="PEPTIDYLPROLYL ISOMERASE DOMAIN AND WD REPEAT-CONTAINING PROTEIN 1"/>
    <property type="match status" value="1"/>
</dbReference>
<comment type="similarity">
    <text evidence="3">Belongs to the cyclophilin-type PPIase family.</text>
</comment>
<evidence type="ECO:0000313" key="6">
    <source>
        <dbReference type="EMBL" id="MBD3868905.1"/>
    </source>
</evidence>
<feature type="chain" id="PRO_5035341644" description="Peptidyl-prolyl cis-trans isomerase" evidence="3">
    <location>
        <begin position="26"/>
        <end position="251"/>
    </location>
</feature>
<evidence type="ECO:0000256" key="4">
    <source>
        <dbReference type="SAM" id="MobiDB-lite"/>
    </source>
</evidence>
<organism evidence="6 7">
    <name type="scientific">Candidatus Polarisedimenticola svalbardensis</name>
    <dbReference type="NCBI Taxonomy" id="2886004"/>
    <lineage>
        <taxon>Bacteria</taxon>
        <taxon>Pseudomonadati</taxon>
        <taxon>Acidobacteriota</taxon>
        <taxon>Candidatus Polarisedimenticolia</taxon>
        <taxon>Candidatus Polarisedimenticolales</taxon>
        <taxon>Candidatus Polarisedimenticolaceae</taxon>
        <taxon>Candidatus Polarisedimenticola</taxon>
    </lineage>
</organism>
<dbReference type="PANTHER" id="PTHR45625">
    <property type="entry name" value="PEPTIDYL-PROLYL CIS-TRANS ISOMERASE-RELATED"/>
    <property type="match status" value="1"/>
</dbReference>
<dbReference type="AlphaFoldDB" id="A0A8J6Y0P1"/>
<keyword evidence="3" id="KW-0732">Signal</keyword>
<dbReference type="Proteomes" id="UP000648239">
    <property type="component" value="Unassembled WGS sequence"/>
</dbReference>
<reference evidence="6 7" key="1">
    <citation type="submission" date="2020-08" db="EMBL/GenBank/DDBJ databases">
        <title>Acidobacteriota in marine sediments use diverse sulfur dissimilation pathways.</title>
        <authorList>
            <person name="Wasmund K."/>
        </authorList>
    </citation>
    <scope>NUCLEOTIDE SEQUENCE [LARGE SCALE GENOMIC DNA]</scope>
    <source>
        <strain evidence="6">MAG AM4</strain>
    </source>
</reference>
<dbReference type="InterPro" id="IPR002130">
    <property type="entry name" value="Cyclophilin-type_PPIase_dom"/>
</dbReference>
<accession>A0A8J6Y0P1</accession>
<evidence type="ECO:0000256" key="3">
    <source>
        <dbReference type="RuleBase" id="RU363019"/>
    </source>
</evidence>
<dbReference type="PRINTS" id="PR00153">
    <property type="entry name" value="CSAPPISMRASE"/>
</dbReference>
<evidence type="ECO:0000313" key="7">
    <source>
        <dbReference type="Proteomes" id="UP000648239"/>
    </source>
</evidence>
<dbReference type="InterPro" id="IPR044666">
    <property type="entry name" value="Cyclophilin_A-like"/>
</dbReference>
<dbReference type="EMBL" id="JACXWD010000048">
    <property type="protein sequence ID" value="MBD3868905.1"/>
    <property type="molecule type" value="Genomic_DNA"/>
</dbReference>
<keyword evidence="1 3" id="KW-0697">Rotamase</keyword>
<evidence type="ECO:0000256" key="1">
    <source>
        <dbReference type="ARBA" id="ARBA00023110"/>
    </source>
</evidence>
<gene>
    <name evidence="6" type="ORF">IFK94_12325</name>
</gene>
<dbReference type="InterPro" id="IPR029000">
    <property type="entry name" value="Cyclophilin-like_dom_sf"/>
</dbReference>
<comment type="caution">
    <text evidence="6">The sequence shown here is derived from an EMBL/GenBank/DDBJ whole genome shotgun (WGS) entry which is preliminary data.</text>
</comment>
<dbReference type="Gene3D" id="2.40.100.10">
    <property type="entry name" value="Cyclophilin-like"/>
    <property type="match status" value="1"/>
</dbReference>
<dbReference type="PROSITE" id="PS50072">
    <property type="entry name" value="CSA_PPIASE_2"/>
    <property type="match status" value="1"/>
</dbReference>
<protein>
    <recommendedName>
        <fullName evidence="3">Peptidyl-prolyl cis-trans isomerase</fullName>
        <shortName evidence="3">PPIase</shortName>
        <ecNumber evidence="3">5.2.1.8</ecNumber>
    </recommendedName>
</protein>
<name>A0A8J6Y0P1_9BACT</name>
<dbReference type="SUPFAM" id="SSF50891">
    <property type="entry name" value="Cyclophilin-like"/>
    <property type="match status" value="1"/>
</dbReference>
<sequence>MKSRAQKGAAAVLLATVLAVTAGSAATEPEEPGWYARLVTSRGTIVARLHPEQAPQSVAHFVALARGELVWNDPFTGEPKKERYYDGLTIHKAVVGQRFEVGDPTASGQGYAPFFLPHEGFGPIDFSRGGRLGNTRAGGGLISASMFFVSSEGLPWLNGRHPCFGTVIEGREVVDSISSVKTDSIERPLEPIILETVEIFSVGDPAPLPEAEYYEPKKPKLELRDDILKGGKWGIQRPKGGKAPKQEGADR</sequence>
<evidence type="ECO:0000259" key="5">
    <source>
        <dbReference type="PROSITE" id="PS50072"/>
    </source>
</evidence>
<dbReference type="EC" id="5.2.1.8" evidence="3"/>
<feature type="signal peptide" evidence="3">
    <location>
        <begin position="1"/>
        <end position="25"/>
    </location>
</feature>
<keyword evidence="2 3" id="KW-0413">Isomerase</keyword>
<feature type="domain" description="PPIase cyclophilin-type" evidence="5">
    <location>
        <begin position="43"/>
        <end position="199"/>
    </location>
</feature>
<proteinExistence type="inferred from homology"/>
<feature type="region of interest" description="Disordered" evidence="4">
    <location>
        <begin position="231"/>
        <end position="251"/>
    </location>
</feature>
<dbReference type="GO" id="GO:0003755">
    <property type="term" value="F:peptidyl-prolyl cis-trans isomerase activity"/>
    <property type="evidence" value="ECO:0007669"/>
    <property type="project" value="UniProtKB-UniRule"/>
</dbReference>
<comment type="catalytic activity">
    <reaction evidence="3">
        <text>[protein]-peptidylproline (omega=180) = [protein]-peptidylproline (omega=0)</text>
        <dbReference type="Rhea" id="RHEA:16237"/>
        <dbReference type="Rhea" id="RHEA-COMP:10747"/>
        <dbReference type="Rhea" id="RHEA-COMP:10748"/>
        <dbReference type="ChEBI" id="CHEBI:83833"/>
        <dbReference type="ChEBI" id="CHEBI:83834"/>
        <dbReference type="EC" id="5.2.1.8"/>
    </reaction>
</comment>